<proteinExistence type="predicted"/>
<dbReference type="PROSITE" id="PS51318">
    <property type="entry name" value="TAT"/>
    <property type="match status" value="1"/>
</dbReference>
<evidence type="ECO:0000256" key="4">
    <source>
        <dbReference type="ARBA" id="ARBA00022737"/>
    </source>
</evidence>
<dbReference type="PANTHER" id="PTHR43545:SF4">
    <property type="entry name" value="IRON-SULFUR PROTEIN"/>
    <property type="match status" value="1"/>
</dbReference>
<evidence type="ECO:0000313" key="9">
    <source>
        <dbReference type="EMBL" id="AMD88676.1"/>
    </source>
</evidence>
<keyword evidence="4" id="KW-0677">Repeat</keyword>
<dbReference type="STRING" id="44742.AXF13_00245"/>
<dbReference type="InterPro" id="IPR051555">
    <property type="entry name" value="FDH_Electron_Transfer_Unit"/>
</dbReference>
<feature type="domain" description="4Fe-4S ferredoxin-type" evidence="8">
    <location>
        <begin position="152"/>
        <end position="181"/>
    </location>
</feature>
<organism evidence="9 10">
    <name type="scientific">Desulfovibrio fairfieldensis</name>
    <dbReference type="NCBI Taxonomy" id="44742"/>
    <lineage>
        <taxon>Bacteria</taxon>
        <taxon>Pseudomonadati</taxon>
        <taxon>Thermodesulfobacteriota</taxon>
        <taxon>Desulfovibrionia</taxon>
        <taxon>Desulfovibrionales</taxon>
        <taxon>Desulfovibrionaceae</taxon>
        <taxon>Desulfovibrio</taxon>
    </lineage>
</organism>
<keyword evidence="7" id="KW-0812">Transmembrane</keyword>
<dbReference type="Proteomes" id="UP000069241">
    <property type="component" value="Chromosome"/>
</dbReference>
<dbReference type="AlphaFoldDB" id="A0A0X8JHC8"/>
<evidence type="ECO:0000259" key="8">
    <source>
        <dbReference type="PROSITE" id="PS51379"/>
    </source>
</evidence>
<dbReference type="GO" id="GO:0046872">
    <property type="term" value="F:metal ion binding"/>
    <property type="evidence" value="ECO:0007669"/>
    <property type="project" value="UniProtKB-KW"/>
</dbReference>
<evidence type="ECO:0000256" key="2">
    <source>
        <dbReference type="ARBA" id="ARBA00022485"/>
    </source>
</evidence>
<accession>A0A0X8JHC8</accession>
<feature type="domain" description="4Fe-4S ferredoxin-type" evidence="8">
    <location>
        <begin position="44"/>
        <end position="73"/>
    </location>
</feature>
<keyword evidence="10" id="KW-1185">Reference proteome</keyword>
<gene>
    <name evidence="9" type="ORF">AXF13_00245</name>
</gene>
<dbReference type="Pfam" id="PF13247">
    <property type="entry name" value="Fer4_11"/>
    <property type="match status" value="1"/>
</dbReference>
<evidence type="ECO:0000256" key="5">
    <source>
        <dbReference type="ARBA" id="ARBA00023004"/>
    </source>
</evidence>
<comment type="subcellular location">
    <subcellularLocation>
        <location evidence="1">Cell envelope</location>
    </subcellularLocation>
</comment>
<dbReference type="PANTHER" id="PTHR43545">
    <property type="entry name" value="FORMATE DEHYDROGENASE, NITRATE-INDUCIBLE, IRON-SULFUR SUBUNIT"/>
    <property type="match status" value="1"/>
</dbReference>
<keyword evidence="6" id="KW-0411">Iron-sulfur</keyword>
<dbReference type="SUPFAM" id="SSF54862">
    <property type="entry name" value="4Fe-4S ferredoxins"/>
    <property type="match status" value="1"/>
</dbReference>
<keyword evidence="7" id="KW-0472">Membrane</keyword>
<evidence type="ECO:0000256" key="7">
    <source>
        <dbReference type="SAM" id="Phobius"/>
    </source>
</evidence>
<dbReference type="KEGG" id="dfi:AXF13_00245"/>
<keyword evidence="5" id="KW-0408">Iron</keyword>
<dbReference type="PROSITE" id="PS51379">
    <property type="entry name" value="4FE4S_FER_2"/>
    <property type="match status" value="2"/>
</dbReference>
<evidence type="ECO:0000256" key="1">
    <source>
        <dbReference type="ARBA" id="ARBA00004196"/>
    </source>
</evidence>
<dbReference type="InterPro" id="IPR006311">
    <property type="entry name" value="TAT_signal"/>
</dbReference>
<protein>
    <submittedName>
        <fullName evidence="9">4Fe-4S ferredoxin</fullName>
    </submittedName>
</protein>
<keyword evidence="3" id="KW-0479">Metal-binding</keyword>
<dbReference type="EMBL" id="CP014229">
    <property type="protein sequence ID" value="AMD88676.1"/>
    <property type="molecule type" value="Genomic_DNA"/>
</dbReference>
<feature type="transmembrane region" description="Helical" evidence="7">
    <location>
        <begin position="300"/>
        <end position="320"/>
    </location>
</feature>
<dbReference type="InterPro" id="IPR017896">
    <property type="entry name" value="4Fe4S_Fe-S-bd"/>
</dbReference>
<keyword evidence="2" id="KW-0004">4Fe-4S</keyword>
<name>A0A0X8JHC8_9BACT</name>
<dbReference type="GO" id="GO:0051539">
    <property type="term" value="F:4 iron, 4 sulfur cluster binding"/>
    <property type="evidence" value="ECO:0007669"/>
    <property type="project" value="UniProtKB-KW"/>
</dbReference>
<reference evidence="10" key="1">
    <citation type="submission" date="2016-02" db="EMBL/GenBank/DDBJ databases">
        <authorList>
            <person name="Holder M.E."/>
            <person name="Ajami N.J."/>
            <person name="Petrosino J.F."/>
        </authorList>
    </citation>
    <scope>NUCLEOTIDE SEQUENCE [LARGE SCALE GENOMIC DNA]</scope>
    <source>
        <strain evidence="10">CCUG 45958</strain>
    </source>
</reference>
<dbReference type="GO" id="GO:0030313">
    <property type="term" value="C:cell envelope"/>
    <property type="evidence" value="ECO:0007669"/>
    <property type="project" value="UniProtKB-SubCell"/>
</dbReference>
<evidence type="ECO:0000256" key="3">
    <source>
        <dbReference type="ARBA" id="ARBA00022723"/>
    </source>
</evidence>
<dbReference type="RefSeq" id="WP_062251202.1">
    <property type="nucleotide sequence ID" value="NZ_CP014229.1"/>
</dbReference>
<sequence length="329" mass="36241">MGKNRFFQRRRFLQGAAGLLLGGTLPSALVPVAAKAGNLTGEPLTTLIDVDACDGCGACVRACRDRNLEGVPLPVRQPPQPYPSWIRIQDWSGKRDVTDRLTPYNWLYLQSCTVQTEAGARKVFLPRRCMHCINPPCANLCSTGAARQRASGAVYIDHGSCMGDGQCDRACPWMIPRRQSGVGPYLSFAPRYAGNGQMFKCDYCQDLLAEGKPPACIAACPRQAQRIGPRKDMVRAARVMAEERKGDIFGLNENGGTNTLYVSSLAFRDMEAELLREDQIGYGRPSLRPAGASMDKENRLLGTVLLAPLAGAALAWLRIWREKQKRRRP</sequence>
<evidence type="ECO:0000256" key="6">
    <source>
        <dbReference type="ARBA" id="ARBA00023014"/>
    </source>
</evidence>
<keyword evidence="7" id="KW-1133">Transmembrane helix</keyword>
<evidence type="ECO:0000313" key="10">
    <source>
        <dbReference type="Proteomes" id="UP000069241"/>
    </source>
</evidence>
<dbReference type="Gene3D" id="3.30.70.20">
    <property type="match status" value="2"/>
</dbReference>
<dbReference type="CDD" id="cd16368">
    <property type="entry name" value="DMSOR_beta_like"/>
    <property type="match status" value="1"/>
</dbReference>